<gene>
    <name evidence="2" type="ORF">CFSAN001627_11263</name>
</gene>
<keyword evidence="1" id="KW-0472">Membrane</keyword>
<sequence length="51" mass="5885">ALSALKNAFEMDVSLVAFFVMGSFLIIQIIYFFIIRGNYLLDIKRSLVNRI</sequence>
<accession>M1ZWT9</accession>
<feature type="non-terminal residue" evidence="2">
    <location>
        <position position="1"/>
    </location>
</feature>
<proteinExistence type="predicted"/>
<dbReference type="PATRIC" id="fig|1232189.3.peg.1790"/>
<evidence type="ECO:0000313" key="3">
    <source>
        <dbReference type="Proteomes" id="UP000011944"/>
    </source>
</evidence>
<keyword evidence="1" id="KW-0812">Transmembrane</keyword>
<dbReference type="AlphaFoldDB" id="M1ZWT9"/>
<name>M1ZWT9_CLOBO</name>
<dbReference type="EMBL" id="AMXI01000658">
    <property type="protein sequence ID" value="EKN41744.1"/>
    <property type="molecule type" value="Genomic_DNA"/>
</dbReference>
<protein>
    <submittedName>
        <fullName evidence="2">Peptide ABC transporter permease</fullName>
    </submittedName>
</protein>
<evidence type="ECO:0000313" key="2">
    <source>
        <dbReference type="EMBL" id="EKN41744.1"/>
    </source>
</evidence>
<feature type="transmembrane region" description="Helical" evidence="1">
    <location>
        <begin position="15"/>
        <end position="35"/>
    </location>
</feature>
<reference evidence="2 3" key="1">
    <citation type="submission" date="2012-10" db="EMBL/GenBank/DDBJ databases">
        <authorList>
            <person name="Strain E.A."/>
            <person name="Brown E."/>
            <person name="Allard M.W."/>
            <person name="Gonzalez-Escalona N."/>
            <person name="Timme R."/>
        </authorList>
    </citation>
    <scope>NUCLEOTIDE SEQUENCE [LARGE SCALE GENOMIC DNA]</scope>
    <source>
        <strain evidence="2 3">CFSAN001627</strain>
    </source>
</reference>
<evidence type="ECO:0000256" key="1">
    <source>
        <dbReference type="SAM" id="Phobius"/>
    </source>
</evidence>
<keyword evidence="1" id="KW-1133">Transmembrane helix</keyword>
<comment type="caution">
    <text evidence="2">The sequence shown here is derived from an EMBL/GenBank/DDBJ whole genome shotgun (WGS) entry which is preliminary data.</text>
</comment>
<organism evidence="2 3">
    <name type="scientific">Clostridium botulinum CFSAN001627</name>
    <dbReference type="NCBI Taxonomy" id="1232189"/>
    <lineage>
        <taxon>Bacteria</taxon>
        <taxon>Bacillati</taxon>
        <taxon>Bacillota</taxon>
        <taxon>Clostridia</taxon>
        <taxon>Eubacteriales</taxon>
        <taxon>Clostridiaceae</taxon>
        <taxon>Clostridium</taxon>
    </lineage>
</organism>
<dbReference type="Proteomes" id="UP000011944">
    <property type="component" value="Unassembled WGS sequence"/>
</dbReference>
<reference evidence="2 3" key="2">
    <citation type="submission" date="2013-03" db="EMBL/GenBank/DDBJ databases">
        <title>Diversity in Clostridium botulinum.</title>
        <authorList>
            <person name="Timme R.E."/>
            <person name="Allard M."/>
            <person name="Luo Y."/>
            <person name="Strain E."/>
            <person name="Gonzalez-Escalona N."/>
            <person name="Brown E."/>
        </authorList>
    </citation>
    <scope>NUCLEOTIDE SEQUENCE [LARGE SCALE GENOMIC DNA]</scope>
    <source>
        <strain evidence="2 3">CFSAN001627</strain>
    </source>
</reference>